<dbReference type="GO" id="GO:0051879">
    <property type="term" value="F:Hsp90 protein binding"/>
    <property type="evidence" value="ECO:0007669"/>
    <property type="project" value="TreeGrafter"/>
</dbReference>
<comment type="similarity">
    <text evidence="2">Belongs to the TEL2 family.</text>
</comment>
<feature type="region of interest" description="Disordered" evidence="4">
    <location>
        <begin position="528"/>
        <end position="549"/>
    </location>
</feature>
<feature type="domain" description="Telomere length regulation protein conserved" evidence="5">
    <location>
        <begin position="621"/>
        <end position="732"/>
    </location>
</feature>
<accession>A0AAV7EN13</accession>
<evidence type="ECO:0000256" key="3">
    <source>
        <dbReference type="ARBA" id="ARBA00022490"/>
    </source>
</evidence>
<organism evidence="7 8">
    <name type="scientific">Aristolochia fimbriata</name>
    <name type="common">White veined hardy Dutchman's pipe vine</name>
    <dbReference type="NCBI Taxonomy" id="158543"/>
    <lineage>
        <taxon>Eukaryota</taxon>
        <taxon>Viridiplantae</taxon>
        <taxon>Streptophyta</taxon>
        <taxon>Embryophyta</taxon>
        <taxon>Tracheophyta</taxon>
        <taxon>Spermatophyta</taxon>
        <taxon>Magnoliopsida</taxon>
        <taxon>Magnoliidae</taxon>
        <taxon>Piperales</taxon>
        <taxon>Aristolochiaceae</taxon>
        <taxon>Aristolochia</taxon>
    </lineage>
</organism>
<name>A0AAV7EN13_ARIFI</name>
<dbReference type="Pfam" id="PF25320">
    <property type="entry name" value="TELO2_ARM"/>
    <property type="match status" value="1"/>
</dbReference>
<reference evidence="7 8" key="1">
    <citation type="submission" date="2021-07" db="EMBL/GenBank/DDBJ databases">
        <title>The Aristolochia fimbriata genome: insights into angiosperm evolution, floral development and chemical biosynthesis.</title>
        <authorList>
            <person name="Jiao Y."/>
        </authorList>
    </citation>
    <scope>NUCLEOTIDE SEQUENCE [LARGE SCALE GENOMIC DNA]</scope>
    <source>
        <strain evidence="7">IBCAS-2021</strain>
        <tissue evidence="7">Leaf</tissue>
    </source>
</reference>
<sequence>MEGNGVRGTETAVQAEVLVKVGDVISAINGAKIVDEIICALHSLAVLIFPLDTSLFLGGIDHPFRDQIIQAKVPTEAERDTWWHVFYHGAAFPTLSRTLLYNVASNWLDCFPLSSRTYLYDPFFLNGPLSETIQVLVPCLAQNVTKEFDVNSICSNAERLLVLCLLDNEGMRNLAFEFGDTYTSGKFVSGAFSRDRIASISRATQLIASIPDKARPRAPVLLSSHLFFKQITAQLLDGVQSRAVELFDGKDALDGPMLFAGETFSRICRRGFSDILIVQMVPRILQHVRCCLSSDDFTGSEYIVSRSESLFWLSLMAAVRDPYTIERISEGLLWQLAVENVNDTEAYWMLWMLFHQIIHQKVIRAIFVEKFLLWKVFPICCLRWILHFSVLERPPSSPASLVDCQNRASLIETATRLVGLWSKREFVQTAALEQQTYITAAVGFTVEKLSREELEKTKDVLHSILQGVSCRLESPTQLVRKMGNCVALVFSRVIDPMNPLYLDDTCEEDPVDWEFGLTTLHRKISDPTLDEAKGSTSVEEKEIHDTKEKVKQNAVRVNIDKEISEFRLVDPNEIIDPVTLNNEHSDEEDDDESDSDTSSDSSLQPYDLSDDYSDLKKRFSQISDIVAALRKSDDQDGVENALDDAEKLIRTSPGELRHICEDLAKALTHIRCSDVTIEGEEDLAETKRRNALIALVVMCPFESLDALNKLIYSPHVDVSQRILILDVMTQAAEELANVKVLKSQYQPVELITPLLASQSWFIPSVKGPAGAGPWKEVSETGTILSFTHRYERNLPSKSGQFKPGKSRRWSLRSPKVEGNQVVSSENKFSLYGAAFMLPAMQGFDKKRHGVDLLGQDFIVLGKLIYMLGVCMKCMAMHPEASALAPALLDMISYREVSHHAEAYVRKSVLFAASCTLIALHPSYVASSLLEGNQDISRGLEWIRTWAIQVTESDSDSECSMMAMKCLQLHAEMALQVSRAFESGESLRAKGVKASDVSRGPIIIPYPDTHF</sequence>
<gene>
    <name evidence="7" type="ORF">H6P81_010083</name>
</gene>
<dbReference type="InterPro" id="IPR019337">
    <property type="entry name" value="Telomere_length_regulation_dom"/>
</dbReference>
<proteinExistence type="inferred from homology"/>
<dbReference type="AlphaFoldDB" id="A0AAV7EN13"/>
<feature type="compositionally biased region" description="Basic and acidic residues" evidence="4">
    <location>
        <begin position="530"/>
        <end position="549"/>
    </location>
</feature>
<dbReference type="PANTHER" id="PTHR15830:SF10">
    <property type="entry name" value="TELOMERE LENGTH REGULATION PROTEIN TEL2 HOMOLOG"/>
    <property type="match status" value="1"/>
</dbReference>
<evidence type="ECO:0000256" key="1">
    <source>
        <dbReference type="ARBA" id="ARBA00004496"/>
    </source>
</evidence>
<dbReference type="InterPro" id="IPR051970">
    <property type="entry name" value="TEL2_Regulation"/>
</dbReference>
<dbReference type="InterPro" id="IPR057348">
    <property type="entry name" value="TELO2_ARM"/>
</dbReference>
<dbReference type="GO" id="GO:0051083">
    <property type="term" value="P:'de novo' cotranslational protein folding"/>
    <property type="evidence" value="ECO:0007669"/>
    <property type="project" value="TreeGrafter"/>
</dbReference>
<dbReference type="Proteomes" id="UP000825729">
    <property type="component" value="Unassembled WGS sequence"/>
</dbReference>
<evidence type="ECO:0000259" key="6">
    <source>
        <dbReference type="Pfam" id="PF25320"/>
    </source>
</evidence>
<dbReference type="Gene3D" id="1.25.40.720">
    <property type="entry name" value="Telomere length regulation protein 2, C-terminal domain"/>
    <property type="match status" value="1"/>
</dbReference>
<feature type="domain" description="TELO2 ARM repeat" evidence="6">
    <location>
        <begin position="274"/>
        <end position="513"/>
    </location>
</feature>
<dbReference type="PANTHER" id="PTHR15830">
    <property type="entry name" value="TELOMERE LENGTH REGULATION PROTEIN TEL2 FAMILY MEMBER"/>
    <property type="match status" value="1"/>
</dbReference>
<dbReference type="GO" id="GO:0005829">
    <property type="term" value="C:cytosol"/>
    <property type="evidence" value="ECO:0007669"/>
    <property type="project" value="TreeGrafter"/>
</dbReference>
<dbReference type="Pfam" id="PF10193">
    <property type="entry name" value="Telomere_reg-2"/>
    <property type="match status" value="1"/>
</dbReference>
<evidence type="ECO:0000259" key="5">
    <source>
        <dbReference type="Pfam" id="PF10193"/>
    </source>
</evidence>
<comment type="subcellular location">
    <subcellularLocation>
        <location evidence="1">Cytoplasm</location>
    </subcellularLocation>
</comment>
<evidence type="ECO:0000256" key="4">
    <source>
        <dbReference type="SAM" id="MobiDB-lite"/>
    </source>
</evidence>
<evidence type="ECO:0000313" key="7">
    <source>
        <dbReference type="EMBL" id="KAG9450118.1"/>
    </source>
</evidence>
<dbReference type="EMBL" id="JAINDJ010000004">
    <property type="protein sequence ID" value="KAG9450118.1"/>
    <property type="molecule type" value="Genomic_DNA"/>
</dbReference>
<evidence type="ECO:0000313" key="8">
    <source>
        <dbReference type="Proteomes" id="UP000825729"/>
    </source>
</evidence>
<feature type="region of interest" description="Disordered" evidence="4">
    <location>
        <begin position="577"/>
        <end position="609"/>
    </location>
</feature>
<keyword evidence="3" id="KW-0963">Cytoplasm</keyword>
<evidence type="ECO:0000256" key="2">
    <source>
        <dbReference type="ARBA" id="ARBA00006133"/>
    </source>
</evidence>
<protein>
    <recommendedName>
        <fullName evidence="9">Telomere length regulation protein TEL2 homolog</fullName>
    </recommendedName>
</protein>
<keyword evidence="8" id="KW-1185">Reference proteome</keyword>
<comment type="caution">
    <text evidence="7">The sequence shown here is derived from an EMBL/GenBank/DDBJ whole genome shotgun (WGS) entry which is preliminary data.</text>
</comment>
<evidence type="ECO:0008006" key="9">
    <source>
        <dbReference type="Google" id="ProtNLM"/>
    </source>
</evidence>
<feature type="compositionally biased region" description="Acidic residues" evidence="4">
    <location>
        <begin position="585"/>
        <end position="597"/>
    </location>
</feature>
<dbReference type="InterPro" id="IPR038528">
    <property type="entry name" value="TEL2_C_sf"/>
</dbReference>
<dbReference type="GO" id="GO:0042162">
    <property type="term" value="F:telomeric DNA binding"/>
    <property type="evidence" value="ECO:0007669"/>
    <property type="project" value="TreeGrafter"/>
</dbReference>